<accession>A2DU17</accession>
<evidence type="ECO:0000256" key="13">
    <source>
        <dbReference type="ARBA" id="ARBA00023136"/>
    </source>
</evidence>
<sequence length="435" mass="49923">MTLQEPNNVSGHIILEASIFIYNDSSYAHPSRNYHMYGIPVQNNYYFFSTPKLHLEFEKAAKLIVNAYSNPEINITENSEALDKYIKKTLNYTEKAPTVASLMFYNVTMPSSVRTFDTSSGVNGTITYDKKITFSATLINYIKFVREGKIFGVLIGFSILINFMAWKSLFSNFKSSASLYHLSLGTFIMHISFDFSFALYFFDLTSTAFEFVNLFLFLFICTTTMFIVCMQLIALIWRAQNPGVDDELRPSFMNLIIGISSSMFLYSFSTSVVFQMPIITLTFMYSFFIPQILYTARTPGKKKGDEVFNILISLQRLIPLWYSTMYKNNVHETHSVVIGISFTVYVLFQLLIMFLQSKYGGLFFLPSFAKPKIVDYLSERPPPHSECPICMCEIFDQEETAVTPCHHNFHKGCLARWLEEDMVCPICRAPLPPLT</sequence>
<evidence type="ECO:0000256" key="2">
    <source>
        <dbReference type="ARBA" id="ARBA00004127"/>
    </source>
</evidence>
<evidence type="ECO:0000256" key="1">
    <source>
        <dbReference type="ARBA" id="ARBA00000900"/>
    </source>
</evidence>
<evidence type="ECO:0000313" key="18">
    <source>
        <dbReference type="Proteomes" id="UP000001542"/>
    </source>
</evidence>
<evidence type="ECO:0000256" key="10">
    <source>
        <dbReference type="ARBA" id="ARBA00022786"/>
    </source>
</evidence>
<keyword evidence="9 14" id="KW-0863">Zinc-finger</keyword>
<keyword evidence="13 15" id="KW-0472">Membrane</keyword>
<dbReference type="Pfam" id="PF11145">
    <property type="entry name" value="DUF2921"/>
    <property type="match status" value="1"/>
</dbReference>
<dbReference type="Pfam" id="PF13639">
    <property type="entry name" value="zf-RING_2"/>
    <property type="match status" value="1"/>
</dbReference>
<evidence type="ECO:0000256" key="8">
    <source>
        <dbReference type="ARBA" id="ARBA00022729"/>
    </source>
</evidence>
<dbReference type="EC" id="2.3.2.27" evidence="4"/>
<comment type="pathway">
    <text evidence="3">Protein modification; protein ubiquitination.</text>
</comment>
<dbReference type="SUPFAM" id="SSF57850">
    <property type="entry name" value="RING/U-box"/>
    <property type="match status" value="1"/>
</dbReference>
<evidence type="ECO:0000313" key="17">
    <source>
        <dbReference type="EMBL" id="EAY16164.1"/>
    </source>
</evidence>
<gene>
    <name evidence="17" type="ORF">TVAG_465520</name>
</gene>
<dbReference type="STRING" id="5722.A2DU17"/>
<evidence type="ECO:0000256" key="15">
    <source>
        <dbReference type="SAM" id="Phobius"/>
    </source>
</evidence>
<dbReference type="PROSITE" id="PS50089">
    <property type="entry name" value="ZF_RING_2"/>
    <property type="match status" value="1"/>
</dbReference>
<dbReference type="Gene3D" id="3.30.40.10">
    <property type="entry name" value="Zinc/RING finger domain, C3HC4 (zinc finger)"/>
    <property type="match status" value="1"/>
</dbReference>
<evidence type="ECO:0000259" key="16">
    <source>
        <dbReference type="PROSITE" id="PS50089"/>
    </source>
</evidence>
<dbReference type="RefSeq" id="XP_001328387.1">
    <property type="nucleotide sequence ID" value="XM_001328352.1"/>
</dbReference>
<keyword evidence="7" id="KW-0479">Metal-binding</keyword>
<dbReference type="VEuPathDB" id="TrichDB:TVAGG3_0718250"/>
<feature type="transmembrane region" description="Helical" evidence="15">
    <location>
        <begin position="150"/>
        <end position="170"/>
    </location>
</feature>
<evidence type="ECO:0000256" key="11">
    <source>
        <dbReference type="ARBA" id="ARBA00022833"/>
    </source>
</evidence>
<dbReference type="AlphaFoldDB" id="A2DU17"/>
<keyword evidence="11" id="KW-0862">Zinc</keyword>
<feature type="transmembrane region" description="Helical" evidence="15">
    <location>
        <begin position="274"/>
        <end position="295"/>
    </location>
</feature>
<evidence type="ECO:0000256" key="14">
    <source>
        <dbReference type="PROSITE-ProRule" id="PRU00175"/>
    </source>
</evidence>
<dbReference type="InParanoid" id="A2DU17"/>
<evidence type="ECO:0000256" key="9">
    <source>
        <dbReference type="ARBA" id="ARBA00022771"/>
    </source>
</evidence>
<dbReference type="VEuPathDB" id="TrichDB:TVAG_465520"/>
<dbReference type="Proteomes" id="UP000001542">
    <property type="component" value="Unassembled WGS sequence"/>
</dbReference>
<reference evidence="17" key="2">
    <citation type="journal article" date="2007" name="Science">
        <title>Draft genome sequence of the sexually transmitted pathogen Trichomonas vaginalis.</title>
        <authorList>
            <person name="Carlton J.M."/>
            <person name="Hirt R.P."/>
            <person name="Silva J.C."/>
            <person name="Delcher A.L."/>
            <person name="Schatz M."/>
            <person name="Zhao Q."/>
            <person name="Wortman J.R."/>
            <person name="Bidwell S.L."/>
            <person name="Alsmark U.C.M."/>
            <person name="Besteiro S."/>
            <person name="Sicheritz-Ponten T."/>
            <person name="Noel C.J."/>
            <person name="Dacks J.B."/>
            <person name="Foster P.G."/>
            <person name="Simillion C."/>
            <person name="Van de Peer Y."/>
            <person name="Miranda-Saavedra D."/>
            <person name="Barton G.J."/>
            <person name="Westrop G.D."/>
            <person name="Mueller S."/>
            <person name="Dessi D."/>
            <person name="Fiori P.L."/>
            <person name="Ren Q."/>
            <person name="Paulsen I."/>
            <person name="Zhang H."/>
            <person name="Bastida-Corcuera F.D."/>
            <person name="Simoes-Barbosa A."/>
            <person name="Brown M.T."/>
            <person name="Hayes R.D."/>
            <person name="Mukherjee M."/>
            <person name="Okumura C.Y."/>
            <person name="Schneider R."/>
            <person name="Smith A.J."/>
            <person name="Vanacova S."/>
            <person name="Villalvazo M."/>
            <person name="Haas B.J."/>
            <person name="Pertea M."/>
            <person name="Feldblyum T.V."/>
            <person name="Utterback T.R."/>
            <person name="Shu C.L."/>
            <person name="Osoegawa K."/>
            <person name="de Jong P.J."/>
            <person name="Hrdy I."/>
            <person name="Horvathova L."/>
            <person name="Zubacova Z."/>
            <person name="Dolezal P."/>
            <person name="Malik S.B."/>
            <person name="Logsdon J.M. Jr."/>
            <person name="Henze K."/>
            <person name="Gupta A."/>
            <person name="Wang C.C."/>
            <person name="Dunne R.L."/>
            <person name="Upcroft J.A."/>
            <person name="Upcroft P."/>
            <person name="White O."/>
            <person name="Salzberg S.L."/>
            <person name="Tang P."/>
            <person name="Chiu C.-H."/>
            <person name="Lee Y.-S."/>
            <person name="Embley T.M."/>
            <person name="Coombs G.H."/>
            <person name="Mottram J.C."/>
            <person name="Tachezy J."/>
            <person name="Fraser-Liggett C.M."/>
            <person name="Johnson P.J."/>
        </authorList>
    </citation>
    <scope>NUCLEOTIDE SEQUENCE [LARGE SCALE GENOMIC DNA]</scope>
    <source>
        <strain evidence="17">G3</strain>
    </source>
</reference>
<dbReference type="InterPro" id="IPR050731">
    <property type="entry name" value="HRD1_E3_ubiq-ligases"/>
</dbReference>
<proteinExistence type="predicted"/>
<evidence type="ECO:0000256" key="4">
    <source>
        <dbReference type="ARBA" id="ARBA00012483"/>
    </source>
</evidence>
<dbReference type="GO" id="GO:0043161">
    <property type="term" value="P:proteasome-mediated ubiquitin-dependent protein catabolic process"/>
    <property type="evidence" value="ECO:0000318"/>
    <property type="project" value="GO_Central"/>
</dbReference>
<protein>
    <recommendedName>
        <fullName evidence="4">RING-type E3 ubiquitin transferase</fullName>
        <ecNumber evidence="4">2.3.2.27</ecNumber>
    </recommendedName>
</protein>
<dbReference type="InterPro" id="IPR013083">
    <property type="entry name" value="Znf_RING/FYVE/PHD"/>
</dbReference>
<dbReference type="PANTHER" id="PTHR22763:SF185">
    <property type="entry name" value="E3 UBIQUITIN-PROTEIN LIGASE RHF2A"/>
    <property type="match status" value="1"/>
</dbReference>
<reference evidence="17" key="1">
    <citation type="submission" date="2006-10" db="EMBL/GenBank/DDBJ databases">
        <authorList>
            <person name="Amadeo P."/>
            <person name="Zhao Q."/>
            <person name="Wortman J."/>
            <person name="Fraser-Liggett C."/>
            <person name="Carlton J."/>
        </authorList>
    </citation>
    <scope>NUCLEOTIDE SEQUENCE</scope>
    <source>
        <strain evidence="17">G3</strain>
    </source>
</reference>
<feature type="transmembrane region" description="Helical" evidence="15">
    <location>
        <begin position="336"/>
        <end position="355"/>
    </location>
</feature>
<dbReference type="GO" id="GO:0008270">
    <property type="term" value="F:zinc ion binding"/>
    <property type="evidence" value="ECO:0007669"/>
    <property type="project" value="UniProtKB-KW"/>
</dbReference>
<keyword evidence="10" id="KW-0833">Ubl conjugation pathway</keyword>
<keyword evidence="5" id="KW-0808">Transferase</keyword>
<dbReference type="PANTHER" id="PTHR22763">
    <property type="entry name" value="RING ZINC FINGER PROTEIN"/>
    <property type="match status" value="1"/>
</dbReference>
<dbReference type="OrthoDB" id="5772480at2759"/>
<evidence type="ECO:0000256" key="5">
    <source>
        <dbReference type="ARBA" id="ARBA00022679"/>
    </source>
</evidence>
<comment type="subcellular location">
    <subcellularLocation>
        <location evidence="2">Endomembrane system</location>
        <topology evidence="2">Multi-pass membrane protein</topology>
    </subcellularLocation>
</comment>
<keyword evidence="12 15" id="KW-1133">Transmembrane helix</keyword>
<dbReference type="SMART" id="SM00184">
    <property type="entry name" value="RING"/>
    <property type="match status" value="1"/>
</dbReference>
<keyword evidence="8" id="KW-0732">Signal</keyword>
<evidence type="ECO:0000256" key="7">
    <source>
        <dbReference type="ARBA" id="ARBA00022723"/>
    </source>
</evidence>
<feature type="domain" description="RING-type" evidence="16">
    <location>
        <begin position="387"/>
        <end position="428"/>
    </location>
</feature>
<evidence type="ECO:0000256" key="6">
    <source>
        <dbReference type="ARBA" id="ARBA00022692"/>
    </source>
</evidence>
<feature type="transmembrane region" description="Helical" evidence="15">
    <location>
        <begin position="214"/>
        <end position="239"/>
    </location>
</feature>
<dbReference type="InterPro" id="IPR001841">
    <property type="entry name" value="Znf_RING"/>
</dbReference>
<dbReference type="EMBL" id="DS113246">
    <property type="protein sequence ID" value="EAY16164.1"/>
    <property type="molecule type" value="Genomic_DNA"/>
</dbReference>
<dbReference type="eggNOG" id="KOG0828">
    <property type="taxonomic scope" value="Eukaryota"/>
</dbReference>
<evidence type="ECO:0000256" key="3">
    <source>
        <dbReference type="ARBA" id="ARBA00004906"/>
    </source>
</evidence>
<dbReference type="InterPro" id="IPR021319">
    <property type="entry name" value="DUF2921"/>
</dbReference>
<evidence type="ECO:0000256" key="12">
    <source>
        <dbReference type="ARBA" id="ARBA00022989"/>
    </source>
</evidence>
<comment type="catalytic activity">
    <reaction evidence="1">
        <text>S-ubiquitinyl-[E2 ubiquitin-conjugating enzyme]-L-cysteine + [acceptor protein]-L-lysine = [E2 ubiquitin-conjugating enzyme]-L-cysteine + N(6)-ubiquitinyl-[acceptor protein]-L-lysine.</text>
        <dbReference type="EC" id="2.3.2.27"/>
    </reaction>
</comment>
<dbReference type="GO" id="GO:0061630">
    <property type="term" value="F:ubiquitin protein ligase activity"/>
    <property type="evidence" value="ECO:0000318"/>
    <property type="project" value="GO_Central"/>
</dbReference>
<keyword evidence="6 15" id="KW-0812">Transmembrane</keyword>
<dbReference type="KEGG" id="tva:4774171"/>
<name>A2DU17_TRIV3</name>
<organism evidence="17 18">
    <name type="scientific">Trichomonas vaginalis (strain ATCC PRA-98 / G3)</name>
    <dbReference type="NCBI Taxonomy" id="412133"/>
    <lineage>
        <taxon>Eukaryota</taxon>
        <taxon>Metamonada</taxon>
        <taxon>Parabasalia</taxon>
        <taxon>Trichomonadida</taxon>
        <taxon>Trichomonadidae</taxon>
        <taxon>Trichomonas</taxon>
    </lineage>
</organism>
<feature type="transmembrane region" description="Helical" evidence="15">
    <location>
        <begin position="182"/>
        <end position="202"/>
    </location>
</feature>
<keyword evidence="18" id="KW-1185">Reference proteome</keyword>
<dbReference type="GO" id="GO:0012505">
    <property type="term" value="C:endomembrane system"/>
    <property type="evidence" value="ECO:0000318"/>
    <property type="project" value="GO_Central"/>
</dbReference>